<gene>
    <name evidence="1" type="ORF">ISN74_13055</name>
</gene>
<sequence length="387" mass="42834">MAIICPNCESTKTFRNGNGRIYCRSCKTHPRVPLERSVEEIAAVDAANKGYAPENDLNHPLPAGQKLRGMSTMYKADGTIGAQWIKTRADDEEQAMIFRAACAAMAADLPQVAPRAANDHEYRDDLMSVYPIGDPHIGMYAWQDETGDAWDLKIAERVHCGAMAELVERSPRARKGVVLNLGDALHYDSLAAVTPRSGHNVDADGRYAKMASVAVKTLRQCVDSALEVHDEVEVIHVPGNHDETGALWLAIVFAHIYENEPRVKVHTSPALFHYVRFGKVLIGAHHGHSCKAEKLMGVMAVDRAKDWGETLHRHWLTGHIHHESKKEYAGCTVESFNTLAGKDAHATNGGWRSNQSMTCIVYHHERGEWARTKVFADAFGDDIKEAA</sequence>
<keyword evidence="2" id="KW-1185">Reference proteome</keyword>
<name>A0ABX7GPR1_9GAMM</name>
<dbReference type="Proteomes" id="UP000663181">
    <property type="component" value="Chromosome"/>
</dbReference>
<dbReference type="EMBL" id="CP064030">
    <property type="protein sequence ID" value="QRN52405.1"/>
    <property type="molecule type" value="Genomic_DNA"/>
</dbReference>
<evidence type="ECO:0000313" key="2">
    <source>
        <dbReference type="Proteomes" id="UP000663181"/>
    </source>
</evidence>
<accession>A0ABX7GPR1</accession>
<dbReference type="SUPFAM" id="SSF56300">
    <property type="entry name" value="Metallo-dependent phosphatases"/>
    <property type="match status" value="1"/>
</dbReference>
<proteinExistence type="predicted"/>
<dbReference type="RefSeq" id="WP_188799653.1">
    <property type="nucleotide sequence ID" value="NZ_BMIZ01000002.1"/>
</dbReference>
<organism evidence="1 2">
    <name type="scientific">Dyella caseinilytica</name>
    <dbReference type="NCBI Taxonomy" id="1849581"/>
    <lineage>
        <taxon>Bacteria</taxon>
        <taxon>Pseudomonadati</taxon>
        <taxon>Pseudomonadota</taxon>
        <taxon>Gammaproteobacteria</taxon>
        <taxon>Lysobacterales</taxon>
        <taxon>Rhodanobacteraceae</taxon>
        <taxon>Dyella</taxon>
    </lineage>
</organism>
<reference evidence="1 2" key="1">
    <citation type="submission" date="2020-10" db="EMBL/GenBank/DDBJ databases">
        <title>Phylogeny of dyella-like bacteria.</title>
        <authorList>
            <person name="Fu J."/>
        </authorList>
    </citation>
    <scope>NUCLEOTIDE SEQUENCE [LARGE SCALE GENOMIC DNA]</scope>
    <source>
        <strain evidence="1 2">DHOB09</strain>
    </source>
</reference>
<protein>
    <submittedName>
        <fullName evidence="1">Oxidoreductase</fullName>
    </submittedName>
</protein>
<dbReference type="InterPro" id="IPR029052">
    <property type="entry name" value="Metallo-depent_PP-like"/>
</dbReference>
<evidence type="ECO:0000313" key="1">
    <source>
        <dbReference type="EMBL" id="QRN52405.1"/>
    </source>
</evidence>